<dbReference type="STRING" id="1184251.TCELL_0920"/>
<name>I3TF06_THEC1</name>
<dbReference type="PANTHER" id="PTHR30572:SF4">
    <property type="entry name" value="ABC TRANSPORTER PERMEASE YTRF"/>
    <property type="match status" value="1"/>
</dbReference>
<evidence type="ECO:0000256" key="2">
    <source>
        <dbReference type="ARBA" id="ARBA00022475"/>
    </source>
</evidence>
<dbReference type="InParanoid" id="I3TF06"/>
<comment type="subcellular location">
    <subcellularLocation>
        <location evidence="1">Cell membrane</location>
        <topology evidence="1">Multi-pass membrane protein</topology>
    </subcellularLocation>
</comment>
<evidence type="ECO:0000256" key="5">
    <source>
        <dbReference type="ARBA" id="ARBA00023136"/>
    </source>
</evidence>
<proteinExistence type="inferred from homology"/>
<evidence type="ECO:0000313" key="11">
    <source>
        <dbReference type="Proteomes" id="UP000005270"/>
    </source>
</evidence>
<feature type="transmembrane region" description="Helical" evidence="7">
    <location>
        <begin position="369"/>
        <end position="390"/>
    </location>
</feature>
<feature type="transmembrane region" description="Helical" evidence="7">
    <location>
        <begin position="267"/>
        <end position="292"/>
    </location>
</feature>
<dbReference type="InterPro" id="IPR050250">
    <property type="entry name" value="Macrolide_Exporter_MacB"/>
</dbReference>
<dbReference type="eggNOG" id="arCOG02312">
    <property type="taxonomic scope" value="Archaea"/>
</dbReference>
<keyword evidence="5 7" id="KW-0472">Membrane</keyword>
<accession>I3TF06</accession>
<dbReference type="AlphaFoldDB" id="I3TF06"/>
<dbReference type="GeneID" id="13013237"/>
<dbReference type="GO" id="GO:0005886">
    <property type="term" value="C:plasma membrane"/>
    <property type="evidence" value="ECO:0007669"/>
    <property type="project" value="UniProtKB-SubCell"/>
</dbReference>
<dbReference type="PANTHER" id="PTHR30572">
    <property type="entry name" value="MEMBRANE COMPONENT OF TRANSPORTER-RELATED"/>
    <property type="match status" value="1"/>
</dbReference>
<evidence type="ECO:0000256" key="1">
    <source>
        <dbReference type="ARBA" id="ARBA00004651"/>
    </source>
</evidence>
<evidence type="ECO:0000256" key="4">
    <source>
        <dbReference type="ARBA" id="ARBA00022989"/>
    </source>
</evidence>
<keyword evidence="3 7" id="KW-0812">Transmembrane</keyword>
<keyword evidence="2" id="KW-1003">Cell membrane</keyword>
<feature type="transmembrane region" description="Helical" evidence="7">
    <location>
        <begin position="21"/>
        <end position="42"/>
    </location>
</feature>
<dbReference type="Proteomes" id="UP000005270">
    <property type="component" value="Chromosome"/>
</dbReference>
<organism evidence="10 11">
    <name type="scientific">Thermogladius calderae (strain DSM 22663 / VKM B-2946 / 1633)</name>
    <dbReference type="NCBI Taxonomy" id="1184251"/>
    <lineage>
        <taxon>Archaea</taxon>
        <taxon>Thermoproteota</taxon>
        <taxon>Thermoprotei</taxon>
        <taxon>Desulfurococcales</taxon>
        <taxon>Desulfurococcaceae</taxon>
        <taxon>Thermogladius</taxon>
    </lineage>
</organism>
<evidence type="ECO:0000259" key="8">
    <source>
        <dbReference type="Pfam" id="PF02687"/>
    </source>
</evidence>
<reference evidence="10 11" key="1">
    <citation type="journal article" date="2012" name="J. Bacteriol.">
        <title>Complete genome sequence of the hyperthermophilic cellulolytic Crenarchaeon 'Thermogladius cellulolyticus' 1633.</title>
        <authorList>
            <person name="Mardanov A.V."/>
            <person name="Kochetkova T.V."/>
            <person name="Beletsky A.V."/>
            <person name="Bonch-Osmolovskaya E.A."/>
            <person name="Ravin N.V."/>
            <person name="Skryabin K.G."/>
        </authorList>
    </citation>
    <scope>NUCLEOTIDE SEQUENCE [LARGE SCALE GENOMIC DNA]</scope>
    <source>
        <strain evidence="11">DSM 22663 / VKM B-2946 / 1633</strain>
    </source>
</reference>
<dbReference type="EMBL" id="CP003531">
    <property type="protein sequence ID" value="AFK51344.1"/>
    <property type="molecule type" value="Genomic_DNA"/>
</dbReference>
<dbReference type="InterPro" id="IPR025857">
    <property type="entry name" value="MacB_PCD"/>
</dbReference>
<feature type="transmembrane region" description="Helical" evidence="7">
    <location>
        <begin position="312"/>
        <end position="340"/>
    </location>
</feature>
<evidence type="ECO:0000256" key="3">
    <source>
        <dbReference type="ARBA" id="ARBA00022692"/>
    </source>
</evidence>
<evidence type="ECO:0000313" key="10">
    <source>
        <dbReference type="EMBL" id="AFK51344.1"/>
    </source>
</evidence>
<dbReference type="Pfam" id="PF12704">
    <property type="entry name" value="MacB_PCD"/>
    <property type="match status" value="1"/>
</dbReference>
<dbReference type="Pfam" id="PF02687">
    <property type="entry name" value="FtsX"/>
    <property type="match status" value="1"/>
</dbReference>
<dbReference type="OrthoDB" id="11469at2157"/>
<comment type="similarity">
    <text evidence="6">Belongs to the ABC-4 integral membrane protein family.</text>
</comment>
<evidence type="ECO:0000259" key="9">
    <source>
        <dbReference type="Pfam" id="PF12704"/>
    </source>
</evidence>
<dbReference type="InterPro" id="IPR003838">
    <property type="entry name" value="ABC3_permease_C"/>
</dbReference>
<evidence type="ECO:0000256" key="6">
    <source>
        <dbReference type="ARBA" id="ARBA00038076"/>
    </source>
</evidence>
<keyword evidence="4 7" id="KW-1133">Transmembrane helix</keyword>
<gene>
    <name evidence="10" type="ordered locus">TCELL_0920</name>
</gene>
<dbReference type="RefSeq" id="WP_014737594.1">
    <property type="nucleotide sequence ID" value="NC_017954.1"/>
</dbReference>
<dbReference type="GO" id="GO:0022857">
    <property type="term" value="F:transmembrane transporter activity"/>
    <property type="evidence" value="ECO:0007669"/>
    <property type="project" value="TreeGrafter"/>
</dbReference>
<feature type="domain" description="MacB-like periplasmic core" evidence="9">
    <location>
        <begin position="23"/>
        <end position="240"/>
    </location>
</feature>
<feature type="domain" description="ABC3 transporter permease C-terminal" evidence="8">
    <location>
        <begin position="271"/>
        <end position="397"/>
    </location>
</feature>
<dbReference type="KEGG" id="thg:TCELL_0920"/>
<keyword evidence="11" id="KW-1185">Reference proteome</keyword>
<dbReference type="HOGENOM" id="CLU_000604_8_0_2"/>
<protein>
    <submittedName>
        <fullName evidence="10">Putative ABC transporter</fullName>
    </submittedName>
</protein>
<sequence length="404" mass="42534">MIRLSDIIMLSYKGLTEKRARALLTIIGVAIGPLAITMIYGVTSSYSDYIVNQIQGLGQNLVIVTPSQGYKLSERDLDRIKGLDHVVTAAPFYTTQGYLGGRPTDTVFVYAVDPDFLLKAITSLEVLEGTPPTQADVGKGMIGYDIAYDDNGHRVYSPGDVVSVTVYVSNSNGVSARRLNIMVSAVLAKYGGALFLNPDKSIFVPFNSARLLMGASDWSGILVLVDSPTNVDGVARKISDLLGNNANVISFVGIARIASSITSAVNFMTFAASLSAFAVAVAGIASTMITSVMERTREIGVMKAIGFTDTQVVVLTLFEGVLMSLIGGAIGIAGGVVGAFQLASRGLTISSGEFFKVTIRTAPKFTPGLIGGVIGLTILVGVLGSILPAYRAAKIPPAEALRYE</sequence>
<evidence type="ECO:0000256" key="7">
    <source>
        <dbReference type="SAM" id="Phobius"/>
    </source>
</evidence>